<dbReference type="InterPro" id="IPR041635">
    <property type="entry name" value="Type_ISP_LLaBIII_C"/>
</dbReference>
<evidence type="ECO:0000259" key="1">
    <source>
        <dbReference type="Pfam" id="PF18135"/>
    </source>
</evidence>
<sequence length="114" mass="12746">MTDSAASFTNTHTPLDLHGRNFRQAQCPQPIQVAYRSFDRQWLIPDNRLLVMARPPLWQVRSERQIYVSEQDVHEITDGPALVFSGLIPDLHHLTAGVAACVRSGAIARAAFPI</sequence>
<dbReference type="AlphaFoldDB" id="A0A7W8ACE6"/>
<dbReference type="Proteomes" id="UP000568380">
    <property type="component" value="Unassembled WGS sequence"/>
</dbReference>
<accession>A0A7W8ACE6</accession>
<reference evidence="2 3" key="1">
    <citation type="submission" date="2020-08" db="EMBL/GenBank/DDBJ databases">
        <title>Genomic Encyclopedia of Type Strains, Phase IV (KMG-IV): sequencing the most valuable type-strain genomes for metagenomic binning, comparative biology and taxonomic classification.</title>
        <authorList>
            <person name="Goeker M."/>
        </authorList>
    </citation>
    <scope>NUCLEOTIDE SEQUENCE [LARGE SCALE GENOMIC DNA]</scope>
    <source>
        <strain evidence="2 3">DSM 45385</strain>
    </source>
</reference>
<dbReference type="Pfam" id="PF18135">
    <property type="entry name" value="Type_ISP_C"/>
    <property type="match status" value="1"/>
</dbReference>
<feature type="domain" description="Type ISP restriction-modification enzyme LLaBIII C-terminal specificity" evidence="1">
    <location>
        <begin position="16"/>
        <end position="97"/>
    </location>
</feature>
<evidence type="ECO:0000313" key="3">
    <source>
        <dbReference type="Proteomes" id="UP000568380"/>
    </source>
</evidence>
<comment type="caution">
    <text evidence="2">The sequence shown here is derived from an EMBL/GenBank/DDBJ whole genome shotgun (WGS) entry which is preliminary data.</text>
</comment>
<organism evidence="2 3">
    <name type="scientific">Nonomuraea endophytica</name>
    <dbReference type="NCBI Taxonomy" id="714136"/>
    <lineage>
        <taxon>Bacteria</taxon>
        <taxon>Bacillati</taxon>
        <taxon>Actinomycetota</taxon>
        <taxon>Actinomycetes</taxon>
        <taxon>Streptosporangiales</taxon>
        <taxon>Streptosporangiaceae</taxon>
        <taxon>Nonomuraea</taxon>
    </lineage>
</organism>
<dbReference type="EMBL" id="JACHIN010000014">
    <property type="protein sequence ID" value="MBB5082625.1"/>
    <property type="molecule type" value="Genomic_DNA"/>
</dbReference>
<evidence type="ECO:0000313" key="2">
    <source>
        <dbReference type="EMBL" id="MBB5082625.1"/>
    </source>
</evidence>
<gene>
    <name evidence="2" type="ORF">HNR40_008121</name>
</gene>
<name>A0A7W8ACE6_9ACTN</name>
<proteinExistence type="predicted"/>
<protein>
    <recommendedName>
        <fullName evidence="1">Type ISP restriction-modification enzyme LLaBIII C-terminal specificity domain-containing protein</fullName>
    </recommendedName>
</protein>
<keyword evidence="3" id="KW-1185">Reference proteome</keyword>